<evidence type="ECO:0000313" key="2">
    <source>
        <dbReference type="Proteomes" id="UP001152519"/>
    </source>
</evidence>
<accession>A0A9W4GWI8</accession>
<proteinExistence type="predicted"/>
<keyword evidence="2" id="KW-1185">Reference proteome</keyword>
<dbReference type="EMBL" id="CAJSLV010000125">
    <property type="protein sequence ID" value="CAG6399311.1"/>
    <property type="molecule type" value="Genomic_DNA"/>
</dbReference>
<protein>
    <submittedName>
        <fullName evidence="1">Uncharacterized protein</fullName>
    </submittedName>
</protein>
<dbReference type="AlphaFoldDB" id="A0A9W4GWI8"/>
<evidence type="ECO:0000313" key="1">
    <source>
        <dbReference type="EMBL" id="CAG6399311.1"/>
    </source>
</evidence>
<name>A0A9W4GWI8_9ACTN</name>
<sequence>MSTTGSISLGVALVAGRKRVPRPAAGITALLIRVRVRVMRYTIAFAYVRKMKNRIITAGIQRSWMV</sequence>
<dbReference type="Proteomes" id="UP001152519">
    <property type="component" value="Unassembled WGS sequence"/>
</dbReference>
<gene>
    <name evidence="1" type="ORF">SCOCK_90068</name>
</gene>
<comment type="caution">
    <text evidence="1">The sequence shown here is derived from an EMBL/GenBank/DDBJ whole genome shotgun (WGS) entry which is preliminary data.</text>
</comment>
<reference evidence="1" key="1">
    <citation type="submission" date="2021-05" db="EMBL/GenBank/DDBJ databases">
        <authorList>
            <person name="Arsene-Ploetze F."/>
        </authorList>
    </citation>
    <scope>NUCLEOTIDE SEQUENCE</scope>
    <source>
        <strain evidence="1">DSM 42138</strain>
    </source>
</reference>
<organism evidence="1 2">
    <name type="scientific">Actinacidiphila cocklensis</name>
    <dbReference type="NCBI Taxonomy" id="887465"/>
    <lineage>
        <taxon>Bacteria</taxon>
        <taxon>Bacillati</taxon>
        <taxon>Actinomycetota</taxon>
        <taxon>Actinomycetes</taxon>
        <taxon>Kitasatosporales</taxon>
        <taxon>Streptomycetaceae</taxon>
        <taxon>Actinacidiphila</taxon>
    </lineage>
</organism>